<evidence type="ECO:0000256" key="6">
    <source>
        <dbReference type="ARBA" id="ARBA00022741"/>
    </source>
</evidence>
<dbReference type="SUPFAM" id="SSF55008">
    <property type="entry name" value="HMA, heavy metal-associated domain"/>
    <property type="match status" value="2"/>
</dbReference>
<dbReference type="SUPFAM" id="SSF81665">
    <property type="entry name" value="Calcium ATPase, transmembrane domain M"/>
    <property type="match status" value="1"/>
</dbReference>
<dbReference type="SFLD" id="SFLDS00003">
    <property type="entry name" value="Haloacid_Dehalogenase"/>
    <property type="match status" value="1"/>
</dbReference>
<feature type="compositionally biased region" description="Basic residues" evidence="12">
    <location>
        <begin position="82"/>
        <end position="91"/>
    </location>
</feature>
<dbReference type="PRINTS" id="PR00119">
    <property type="entry name" value="CATATPASE"/>
</dbReference>
<evidence type="ECO:0000256" key="11">
    <source>
        <dbReference type="RuleBase" id="RU362081"/>
    </source>
</evidence>
<gene>
    <name evidence="14" type="ORF">TCIL3000_11_1210</name>
</gene>
<dbReference type="SUPFAM" id="SSF81653">
    <property type="entry name" value="Calcium ATPase, transduction domain A"/>
    <property type="match status" value="1"/>
</dbReference>
<dbReference type="InterPro" id="IPR008250">
    <property type="entry name" value="ATPase_P-typ_transduc_dom_A_sf"/>
</dbReference>
<dbReference type="GO" id="GO:0055070">
    <property type="term" value="P:copper ion homeostasis"/>
    <property type="evidence" value="ECO:0007669"/>
    <property type="project" value="TreeGrafter"/>
</dbReference>
<keyword evidence="6 11" id="KW-0547">Nucleotide-binding</keyword>
<feature type="transmembrane region" description="Helical" evidence="11">
    <location>
        <begin position="384"/>
        <end position="410"/>
    </location>
</feature>
<dbReference type="Pfam" id="PF00702">
    <property type="entry name" value="Hydrolase"/>
    <property type="match status" value="1"/>
</dbReference>
<keyword evidence="4 11" id="KW-0812">Transmembrane</keyword>
<dbReference type="Gene3D" id="2.70.150.10">
    <property type="entry name" value="Calcium-transporting ATPase, cytoplasmic transduction domain A"/>
    <property type="match status" value="1"/>
</dbReference>
<comment type="subcellular location">
    <subcellularLocation>
        <location evidence="1">Cell membrane</location>
        <topology evidence="1">Multi-pass membrane protein</topology>
    </subcellularLocation>
    <subcellularLocation>
        <location evidence="11">Membrane</location>
    </subcellularLocation>
</comment>
<evidence type="ECO:0000256" key="10">
    <source>
        <dbReference type="ARBA" id="ARBA00023136"/>
    </source>
</evidence>
<feature type="transmembrane region" description="Helical" evidence="11">
    <location>
        <begin position="998"/>
        <end position="1019"/>
    </location>
</feature>
<keyword evidence="7 11" id="KW-0067">ATP-binding</keyword>
<evidence type="ECO:0000256" key="1">
    <source>
        <dbReference type="ARBA" id="ARBA00004651"/>
    </source>
</evidence>
<feature type="transmembrane region" description="Helical" evidence="11">
    <location>
        <begin position="642"/>
        <end position="664"/>
    </location>
</feature>
<evidence type="ECO:0000256" key="12">
    <source>
        <dbReference type="SAM" id="MobiDB-lite"/>
    </source>
</evidence>
<evidence type="ECO:0000256" key="4">
    <source>
        <dbReference type="ARBA" id="ARBA00022692"/>
    </source>
</evidence>
<dbReference type="GO" id="GO:0005507">
    <property type="term" value="F:copper ion binding"/>
    <property type="evidence" value="ECO:0007669"/>
    <property type="project" value="TreeGrafter"/>
</dbReference>
<evidence type="ECO:0000259" key="13">
    <source>
        <dbReference type="PROSITE" id="PS50846"/>
    </source>
</evidence>
<dbReference type="PROSITE" id="PS01229">
    <property type="entry name" value="COF_2"/>
    <property type="match status" value="1"/>
</dbReference>
<dbReference type="InterPro" id="IPR036163">
    <property type="entry name" value="HMA_dom_sf"/>
</dbReference>
<dbReference type="FunFam" id="3.30.70.100:FF:000001">
    <property type="entry name" value="ATPase copper transporting beta"/>
    <property type="match status" value="1"/>
</dbReference>
<dbReference type="GO" id="GO:0043682">
    <property type="term" value="F:P-type divalent copper transporter activity"/>
    <property type="evidence" value="ECO:0007669"/>
    <property type="project" value="TreeGrafter"/>
</dbReference>
<dbReference type="InterPro" id="IPR006121">
    <property type="entry name" value="HMA_dom"/>
</dbReference>
<feature type="domain" description="HMA" evidence="13">
    <location>
        <begin position="257"/>
        <end position="323"/>
    </location>
</feature>
<dbReference type="InterPro" id="IPR059000">
    <property type="entry name" value="ATPase_P-type_domA"/>
</dbReference>
<dbReference type="PANTHER" id="PTHR43520:SF8">
    <property type="entry name" value="P-TYPE CU(+) TRANSPORTER"/>
    <property type="match status" value="1"/>
</dbReference>
<dbReference type="InterPro" id="IPR023299">
    <property type="entry name" value="ATPase_P-typ_cyto_dom_N"/>
</dbReference>
<evidence type="ECO:0000256" key="9">
    <source>
        <dbReference type="ARBA" id="ARBA00022989"/>
    </source>
</evidence>
<evidence type="ECO:0000256" key="7">
    <source>
        <dbReference type="ARBA" id="ARBA00022840"/>
    </source>
</evidence>
<evidence type="ECO:0000256" key="5">
    <source>
        <dbReference type="ARBA" id="ARBA00022723"/>
    </source>
</evidence>
<comment type="similarity">
    <text evidence="2 11">Belongs to the cation transport ATPase (P-type) (TC 3.A.3) family. Type IB subfamily.</text>
</comment>
<dbReference type="PROSITE" id="PS01047">
    <property type="entry name" value="HMA_1"/>
    <property type="match status" value="2"/>
</dbReference>
<feature type="transmembrane region" description="Helical" evidence="11">
    <location>
        <begin position="607"/>
        <end position="630"/>
    </location>
</feature>
<feature type="transmembrane region" description="Helical" evidence="11">
    <location>
        <begin position="970"/>
        <end position="992"/>
    </location>
</feature>
<evidence type="ECO:0000256" key="2">
    <source>
        <dbReference type="ARBA" id="ARBA00006024"/>
    </source>
</evidence>
<dbReference type="FunFam" id="2.70.150.10:FF:000020">
    <property type="entry name" value="Copper-exporting P-type ATPase A"/>
    <property type="match status" value="1"/>
</dbReference>
<dbReference type="InterPro" id="IPR036412">
    <property type="entry name" value="HAD-like_sf"/>
</dbReference>
<feature type="domain" description="HMA" evidence="13">
    <location>
        <begin position="173"/>
        <end position="239"/>
    </location>
</feature>
<dbReference type="Gene3D" id="3.30.70.100">
    <property type="match status" value="2"/>
</dbReference>
<organism evidence="14">
    <name type="scientific">Trypanosoma congolense (strain IL3000)</name>
    <dbReference type="NCBI Taxonomy" id="1068625"/>
    <lineage>
        <taxon>Eukaryota</taxon>
        <taxon>Discoba</taxon>
        <taxon>Euglenozoa</taxon>
        <taxon>Kinetoplastea</taxon>
        <taxon>Metakinetoplastina</taxon>
        <taxon>Trypanosomatida</taxon>
        <taxon>Trypanosomatidae</taxon>
        <taxon>Trypanosoma</taxon>
        <taxon>Nannomonas</taxon>
    </lineage>
</organism>
<dbReference type="GO" id="GO:0016887">
    <property type="term" value="F:ATP hydrolysis activity"/>
    <property type="evidence" value="ECO:0007669"/>
    <property type="project" value="InterPro"/>
</dbReference>
<dbReference type="InterPro" id="IPR017969">
    <property type="entry name" value="Heavy-metal-associated_CS"/>
</dbReference>
<keyword evidence="9 11" id="KW-1133">Transmembrane helix</keyword>
<dbReference type="EMBL" id="HE575324">
    <property type="protein sequence ID" value="CCC94738.1"/>
    <property type="molecule type" value="Genomic_DNA"/>
</dbReference>
<feature type="transmembrane region" description="Helical" evidence="11">
    <location>
        <begin position="353"/>
        <end position="372"/>
    </location>
</feature>
<dbReference type="AlphaFoldDB" id="G0UZB9"/>
<dbReference type="InterPro" id="IPR027256">
    <property type="entry name" value="P-typ_ATPase_IB"/>
</dbReference>
<dbReference type="SFLD" id="SFLDF00027">
    <property type="entry name" value="p-type_atpase"/>
    <property type="match status" value="1"/>
</dbReference>
<dbReference type="InterPro" id="IPR018303">
    <property type="entry name" value="ATPase_P-typ_P_site"/>
</dbReference>
<dbReference type="InterPro" id="IPR023214">
    <property type="entry name" value="HAD_sf"/>
</dbReference>
<dbReference type="SUPFAM" id="SSF56784">
    <property type="entry name" value="HAD-like"/>
    <property type="match status" value="1"/>
</dbReference>
<dbReference type="Gene3D" id="3.40.50.1000">
    <property type="entry name" value="HAD superfamily/HAD-like"/>
    <property type="match status" value="1"/>
</dbReference>
<dbReference type="InterPro" id="IPR023298">
    <property type="entry name" value="ATPase_P-typ_TM_dom_sf"/>
</dbReference>
<accession>G0UZB9</accession>
<dbReference type="NCBIfam" id="TIGR01494">
    <property type="entry name" value="ATPase_P-type"/>
    <property type="match status" value="2"/>
</dbReference>
<dbReference type="VEuPathDB" id="TriTrypDB:TcIL3000.11.1210"/>
<dbReference type="InterPro" id="IPR001757">
    <property type="entry name" value="P_typ_ATPase"/>
</dbReference>
<dbReference type="SFLD" id="SFLDG00002">
    <property type="entry name" value="C1.7:_P-type_atpase_like"/>
    <property type="match status" value="1"/>
</dbReference>
<sequence>MCFFLLQIVFSSFFTFATVLRALFRWEYSNSELLLLNRRNPWREKPPVLRLLHICTHICVVSLLPEGKGGVPQIMNEENSGKRRRRRRRSKEMHEAEAHHVEEVDPLLCCEMQAPVSHLSEAGGGVCGETSSVPDASISGYDATAVRPEACEETQCEVQFLVEAESNPPTEVVKSCFVLKGLSCSSCAARIESHIGAMKGVSKISVNFATLDAIVLHNPRVTKSVDIVHEIEGIGYGAQLCMSPSEQAMQLDDVEPKEVEFLVSGMTCASCASRLESFLCGVAGVKGCDVSFSTGICKVFVEGGADTIARVEEGAAKLGYTMSLLNVGVRDAELGGLKGALEQTEEIRDHKHAFIMSAILAVPLALSMALMTCTDYFDSITNMTILNVVQICLTTPIVFCFGSCYFVSAWRDLKHRTFTMNTLIALGAGCTYIYSVIGFLEIIYFKRHAITYFDTAGMLLSFMLLGRYLETGAKRQTNDALIKLMNLVPPMSLVVTSAGDVSMPSTSIKKGMRVRVLAGDRIPVDGVVTEGFSDVDEQMVSGESLPRPVAPGKMVVGGTTNITSMMVVEATKVGEETVLSQLLRVIREAQGTKPAIQRIADRVASKFVPVVIVFSVLVLIVWVLLGVFDLYPRKWRGPGESVLVFAFDFFIATVVAACPCALGLATPTAIMVGTGVGARIGILVKSSVILERMRRTRCVVFDKTGTITTGNLWVVFERYWGNDSEADFGAIGVVLRQSTHPIARAFLNSILRKENVCVEGYDVLSSKTVGGLGTQAVAEHKRTGSKVQIVIGSSDMMRRCGVEVSEEVAKVEQWQMELGRTVSFAAVDGSLRVLISLADEVKDEAAGVVHFLQTRNIHVLLVTGDNHRAAAAVAEVVGIPAENVYANALPVTKASIVKELQKEYQDVVFVGDGINDGPALAQASVGVALGAGTEIAIEAADAVLMKNSLVDLLNLRALSITTVRHVYGNFFWAFAYNIIMLPLASGLLYPLVHVRIPPIASGVAMILSSLSVLLSSLSIRCFSPYTQQQFSTGH</sequence>
<dbReference type="NCBIfam" id="TIGR01525">
    <property type="entry name" value="ATPase-IB_hvy"/>
    <property type="match status" value="1"/>
</dbReference>
<keyword evidence="10 11" id="KW-0472">Membrane</keyword>
<dbReference type="Pfam" id="PF00403">
    <property type="entry name" value="HMA"/>
    <property type="match status" value="1"/>
</dbReference>
<dbReference type="GO" id="GO:0005886">
    <property type="term" value="C:plasma membrane"/>
    <property type="evidence" value="ECO:0007669"/>
    <property type="project" value="UniProtKB-SubCell"/>
</dbReference>
<dbReference type="CDD" id="cd00371">
    <property type="entry name" value="HMA"/>
    <property type="match status" value="2"/>
</dbReference>
<protein>
    <submittedName>
        <fullName evidence="14">Putative copper-transporting ATPase-like protein</fullName>
    </submittedName>
</protein>
<dbReference type="PANTHER" id="PTHR43520">
    <property type="entry name" value="ATP7, ISOFORM B"/>
    <property type="match status" value="1"/>
</dbReference>
<dbReference type="Pfam" id="PF00122">
    <property type="entry name" value="E1-E2_ATPase"/>
    <property type="match status" value="1"/>
</dbReference>
<dbReference type="PRINTS" id="PR00942">
    <property type="entry name" value="CUATPASEI"/>
</dbReference>
<dbReference type="GO" id="GO:0005524">
    <property type="term" value="F:ATP binding"/>
    <property type="evidence" value="ECO:0007669"/>
    <property type="project" value="UniProtKB-UniRule"/>
</dbReference>
<feature type="transmembrane region" description="Helical" evidence="11">
    <location>
        <begin position="422"/>
        <end position="444"/>
    </location>
</feature>
<dbReference type="PROSITE" id="PS50846">
    <property type="entry name" value="HMA_2"/>
    <property type="match status" value="2"/>
</dbReference>
<keyword evidence="5 11" id="KW-0479">Metal-binding</keyword>
<reference evidence="14" key="1">
    <citation type="journal article" date="2012" name="Proc. Natl. Acad. Sci. U.S.A.">
        <title>Antigenic diversity is generated by distinct evolutionary mechanisms in African trypanosome species.</title>
        <authorList>
            <person name="Jackson A.P."/>
            <person name="Berry A."/>
            <person name="Aslett M."/>
            <person name="Allison H.C."/>
            <person name="Burton P."/>
            <person name="Vavrova-Anderson J."/>
            <person name="Brown R."/>
            <person name="Browne H."/>
            <person name="Corton N."/>
            <person name="Hauser H."/>
            <person name="Gamble J."/>
            <person name="Gilderthorp R."/>
            <person name="Marcello L."/>
            <person name="McQuillan J."/>
            <person name="Otto T.D."/>
            <person name="Quail M.A."/>
            <person name="Sanders M.J."/>
            <person name="van Tonder A."/>
            <person name="Ginger M.L."/>
            <person name="Field M.C."/>
            <person name="Barry J.D."/>
            <person name="Hertz-Fowler C."/>
            <person name="Berriman M."/>
        </authorList>
    </citation>
    <scope>NUCLEOTIDE SEQUENCE</scope>
    <source>
        <strain evidence="14">IL3000</strain>
    </source>
</reference>
<evidence type="ECO:0000313" key="14">
    <source>
        <dbReference type="EMBL" id="CCC94738.1"/>
    </source>
</evidence>
<keyword evidence="3" id="KW-1003">Cell membrane</keyword>
<proteinExistence type="inferred from homology"/>
<dbReference type="PROSITE" id="PS00154">
    <property type="entry name" value="ATPASE_E1_E2"/>
    <property type="match status" value="1"/>
</dbReference>
<evidence type="ECO:0000256" key="8">
    <source>
        <dbReference type="ARBA" id="ARBA00022967"/>
    </source>
</evidence>
<feature type="transmembrane region" description="Helical" evidence="11">
    <location>
        <begin position="450"/>
        <end position="469"/>
    </location>
</feature>
<feature type="region of interest" description="Disordered" evidence="12">
    <location>
        <begin position="72"/>
        <end position="96"/>
    </location>
</feature>
<dbReference type="InterPro" id="IPR044492">
    <property type="entry name" value="P_typ_ATPase_HD_dom"/>
</dbReference>
<evidence type="ECO:0000256" key="3">
    <source>
        <dbReference type="ARBA" id="ARBA00022475"/>
    </source>
</evidence>
<keyword evidence="8" id="KW-1278">Translocase</keyword>
<dbReference type="Gene3D" id="3.40.1110.10">
    <property type="entry name" value="Calcium-transporting ATPase, cytoplasmic domain N"/>
    <property type="match status" value="1"/>
</dbReference>
<name>G0UZB9_TRYCI</name>